<organism evidence="2 3">
    <name type="scientific">Desulfosarcina ovata subsp. sediminis</name>
    <dbReference type="NCBI Taxonomy" id="885957"/>
    <lineage>
        <taxon>Bacteria</taxon>
        <taxon>Pseudomonadati</taxon>
        <taxon>Thermodesulfobacteriota</taxon>
        <taxon>Desulfobacteria</taxon>
        <taxon>Desulfobacterales</taxon>
        <taxon>Desulfosarcinaceae</taxon>
        <taxon>Desulfosarcina</taxon>
    </lineage>
</organism>
<evidence type="ECO:0000256" key="1">
    <source>
        <dbReference type="SAM" id="MobiDB-lite"/>
    </source>
</evidence>
<feature type="region of interest" description="Disordered" evidence="1">
    <location>
        <begin position="105"/>
        <end position="169"/>
    </location>
</feature>
<sequence>MDKRKQYQLNRNAQIIASIEAHLNEDSDHSRDALPLPVSEAPPGGQRPLPTKERQFRALNPLKDDPEFMTRVWCLSLKYGGGSARMINLLAQVLKDEAVCTLSVPTPDDEAVSRDNVSSTDSVPTSGDGVVSRDNVSSTDSVQGAQPLSGGQRGKASKRPLPAQPVLKDDTRKLKLQHTRNVLGNLDSVHRFALRSDDPETHQVYSDIVSQLLGLVDNYVSLYDKRNAIHRVAMTATTTEGRR</sequence>
<dbReference type="EMBL" id="AP021876">
    <property type="protein sequence ID" value="BBO80221.1"/>
    <property type="molecule type" value="Genomic_DNA"/>
</dbReference>
<protein>
    <submittedName>
        <fullName evidence="2">Uncharacterized protein</fullName>
    </submittedName>
</protein>
<dbReference type="RefSeq" id="WP_155321238.1">
    <property type="nucleotide sequence ID" value="NZ_AP021876.1"/>
</dbReference>
<feature type="compositionally biased region" description="Polar residues" evidence="1">
    <location>
        <begin position="115"/>
        <end position="125"/>
    </location>
</feature>
<gene>
    <name evidence="2" type="ORF">DSCO28_07870</name>
</gene>
<dbReference type="AlphaFoldDB" id="A0A5K7ZH87"/>
<feature type="compositionally biased region" description="Polar residues" evidence="1">
    <location>
        <begin position="134"/>
        <end position="146"/>
    </location>
</feature>
<dbReference type="Proteomes" id="UP000425960">
    <property type="component" value="Chromosome"/>
</dbReference>
<dbReference type="KEGG" id="dov:DSCO28_07870"/>
<reference evidence="2 3" key="1">
    <citation type="submission" date="2019-11" db="EMBL/GenBank/DDBJ databases">
        <title>Comparative genomics of hydrocarbon-degrading Desulfosarcina strains.</title>
        <authorList>
            <person name="Watanabe M."/>
            <person name="Kojima H."/>
            <person name="Fukui M."/>
        </authorList>
    </citation>
    <scope>NUCLEOTIDE SEQUENCE [LARGE SCALE GENOMIC DNA]</scope>
    <source>
        <strain evidence="2 3">28bB2T</strain>
    </source>
</reference>
<evidence type="ECO:0000313" key="3">
    <source>
        <dbReference type="Proteomes" id="UP000425960"/>
    </source>
</evidence>
<evidence type="ECO:0000313" key="2">
    <source>
        <dbReference type="EMBL" id="BBO80221.1"/>
    </source>
</evidence>
<accession>A0A5K7ZH87</accession>
<feature type="region of interest" description="Disordered" evidence="1">
    <location>
        <begin position="24"/>
        <end position="51"/>
    </location>
</feature>
<name>A0A5K7ZH87_9BACT</name>
<proteinExistence type="predicted"/>